<evidence type="ECO:0000313" key="1">
    <source>
        <dbReference type="EMBL" id="KAJ4710509.1"/>
    </source>
</evidence>
<reference evidence="1 2" key="1">
    <citation type="journal article" date="2023" name="Science">
        <title>Complex scaffold remodeling in plant triterpene biosynthesis.</title>
        <authorList>
            <person name="De La Pena R."/>
            <person name="Hodgson H."/>
            <person name="Liu J.C."/>
            <person name="Stephenson M.J."/>
            <person name="Martin A.C."/>
            <person name="Owen C."/>
            <person name="Harkess A."/>
            <person name="Leebens-Mack J."/>
            <person name="Jimenez L.E."/>
            <person name="Osbourn A."/>
            <person name="Sattely E.S."/>
        </authorList>
    </citation>
    <scope>NUCLEOTIDE SEQUENCE [LARGE SCALE GENOMIC DNA]</scope>
    <source>
        <strain evidence="2">cv. JPN11</strain>
        <tissue evidence="1">Leaf</tissue>
    </source>
</reference>
<evidence type="ECO:0000313" key="2">
    <source>
        <dbReference type="Proteomes" id="UP001164539"/>
    </source>
</evidence>
<comment type="caution">
    <text evidence="1">The sequence shown here is derived from an EMBL/GenBank/DDBJ whole genome shotgun (WGS) entry which is preliminary data.</text>
</comment>
<protein>
    <submittedName>
        <fullName evidence="1">F-box protein</fullName>
    </submittedName>
</protein>
<dbReference type="EMBL" id="CM051402">
    <property type="protein sequence ID" value="KAJ4710509.1"/>
    <property type="molecule type" value="Genomic_DNA"/>
</dbReference>
<name>A0ACC1XIF7_MELAZ</name>
<sequence>MNTVEMVNPPQEIKFNIFSKLPVKTLGRFKCVCKEWLNIISDPYFQRLHLERSKKNPQLFLLDQANDADEDEDENRRPQLVQLSAMNMEGELSYIARGFMIGYIHMIPSGHGLVCLINQGVFYIFHPSIKRSIRLPEVQSSAFQGVHAGFGYIQSRNEYKLVHLFDADQTHLCYKIKCEIITLTDGGNGRIAFDSWRQIEDECPFIVSGRGVFAYNRFYWIIWEACHPTEEVSIISLDLETETFESIPHPNYTSYLEDNNISLVELEGQLCLIDTFAYPPVTDIWVLTDPVNKIWVKQHRIDLTALEGFDDELTEITVHGCKNGELIISSQQESLDYYNLSGQFFRKGKNLNLQADTGICLYIDNFF</sequence>
<gene>
    <name evidence="1" type="ORF">OWV82_016683</name>
</gene>
<dbReference type="Proteomes" id="UP001164539">
    <property type="component" value="Chromosome 9"/>
</dbReference>
<keyword evidence="2" id="KW-1185">Reference proteome</keyword>
<proteinExistence type="predicted"/>
<organism evidence="1 2">
    <name type="scientific">Melia azedarach</name>
    <name type="common">Chinaberry tree</name>
    <dbReference type="NCBI Taxonomy" id="155640"/>
    <lineage>
        <taxon>Eukaryota</taxon>
        <taxon>Viridiplantae</taxon>
        <taxon>Streptophyta</taxon>
        <taxon>Embryophyta</taxon>
        <taxon>Tracheophyta</taxon>
        <taxon>Spermatophyta</taxon>
        <taxon>Magnoliopsida</taxon>
        <taxon>eudicotyledons</taxon>
        <taxon>Gunneridae</taxon>
        <taxon>Pentapetalae</taxon>
        <taxon>rosids</taxon>
        <taxon>malvids</taxon>
        <taxon>Sapindales</taxon>
        <taxon>Meliaceae</taxon>
        <taxon>Melia</taxon>
    </lineage>
</organism>
<accession>A0ACC1XIF7</accession>